<evidence type="ECO:0000256" key="1">
    <source>
        <dbReference type="ARBA" id="ARBA00022679"/>
    </source>
</evidence>
<dbReference type="KEGG" id="palb:EJC50_20590"/>
<protein>
    <submittedName>
        <fullName evidence="4">GNAT family N-acetyltransferase</fullName>
    </submittedName>
</protein>
<dbReference type="PANTHER" id="PTHR43800">
    <property type="entry name" value="PEPTIDYL-LYSINE N-ACETYLTRANSFERASE YJAB"/>
    <property type="match status" value="1"/>
</dbReference>
<evidence type="ECO:0000259" key="3">
    <source>
        <dbReference type="PROSITE" id="PS51186"/>
    </source>
</evidence>
<organism evidence="4 5">
    <name type="scientific">Paenibacillus albus</name>
    <dbReference type="NCBI Taxonomy" id="2495582"/>
    <lineage>
        <taxon>Bacteria</taxon>
        <taxon>Bacillati</taxon>
        <taxon>Bacillota</taxon>
        <taxon>Bacilli</taxon>
        <taxon>Bacillales</taxon>
        <taxon>Paenibacillaceae</taxon>
        <taxon>Paenibacillus</taxon>
    </lineage>
</organism>
<keyword evidence="2" id="KW-0012">Acyltransferase</keyword>
<evidence type="ECO:0000313" key="4">
    <source>
        <dbReference type="EMBL" id="AZN43820.1"/>
    </source>
</evidence>
<evidence type="ECO:0000313" key="5">
    <source>
        <dbReference type="Proteomes" id="UP000272528"/>
    </source>
</evidence>
<feature type="domain" description="N-acetyltransferase" evidence="3">
    <location>
        <begin position="3"/>
        <end position="162"/>
    </location>
</feature>
<reference evidence="5" key="1">
    <citation type="submission" date="2018-12" db="EMBL/GenBank/DDBJ databases">
        <title>Genome sequence of Peanibacillus sp.</title>
        <authorList>
            <person name="Subramani G."/>
            <person name="Srinivasan S."/>
            <person name="Kim M.K."/>
        </authorList>
    </citation>
    <scope>NUCLEOTIDE SEQUENCE [LARGE SCALE GENOMIC DNA]</scope>
    <source>
        <strain evidence="5">18JY67-1</strain>
    </source>
</reference>
<dbReference type="Gene3D" id="3.40.630.30">
    <property type="match status" value="1"/>
</dbReference>
<dbReference type="InterPro" id="IPR016181">
    <property type="entry name" value="Acyl_CoA_acyltransferase"/>
</dbReference>
<dbReference type="Pfam" id="PF00583">
    <property type="entry name" value="Acetyltransf_1"/>
    <property type="match status" value="1"/>
</dbReference>
<dbReference type="SUPFAM" id="SSF55729">
    <property type="entry name" value="Acyl-CoA N-acyltransferases (Nat)"/>
    <property type="match status" value="1"/>
</dbReference>
<dbReference type="OrthoDB" id="8116329at2"/>
<dbReference type="CDD" id="cd04301">
    <property type="entry name" value="NAT_SF"/>
    <property type="match status" value="1"/>
</dbReference>
<dbReference type="PROSITE" id="PS51186">
    <property type="entry name" value="GNAT"/>
    <property type="match status" value="1"/>
</dbReference>
<keyword evidence="5" id="KW-1185">Reference proteome</keyword>
<dbReference type="Proteomes" id="UP000272528">
    <property type="component" value="Chromosome"/>
</dbReference>
<proteinExistence type="predicted"/>
<keyword evidence="1 4" id="KW-0808">Transferase</keyword>
<evidence type="ECO:0000256" key="2">
    <source>
        <dbReference type="ARBA" id="ARBA00023315"/>
    </source>
</evidence>
<dbReference type="EMBL" id="CP034437">
    <property type="protein sequence ID" value="AZN43820.1"/>
    <property type="molecule type" value="Genomic_DNA"/>
</dbReference>
<sequence length="169" mass="19379">MSDIYRLATLDDVEELLGVILRAYETIRELGIKFPAAYADLEMVRDTVASHECYVLERDGAIIATVTISKPVEQLKAIADFPFIMKFAVEPAFKGLGVGNRLLTWLEEDIARDKWKAKAVTLGTAERHPWLVQMYERRGYERIYEVETEDDGKMVLLKKQLARSEQRVV</sequence>
<name>A0A3S9ADJ6_9BACL</name>
<accession>A0A3S9ADJ6</accession>
<dbReference type="InterPro" id="IPR000182">
    <property type="entry name" value="GNAT_dom"/>
</dbReference>
<dbReference type="PANTHER" id="PTHR43800:SF1">
    <property type="entry name" value="PEPTIDYL-LYSINE N-ACETYLTRANSFERASE YJAB"/>
    <property type="match status" value="1"/>
</dbReference>
<dbReference type="GO" id="GO:0016747">
    <property type="term" value="F:acyltransferase activity, transferring groups other than amino-acyl groups"/>
    <property type="evidence" value="ECO:0007669"/>
    <property type="project" value="InterPro"/>
</dbReference>
<dbReference type="AlphaFoldDB" id="A0A3S9ADJ6"/>
<gene>
    <name evidence="4" type="ORF">EJC50_20590</name>
</gene>